<organism evidence="2 3">
    <name type="scientific">Thalassotalea loyana</name>
    <dbReference type="NCBI Taxonomy" id="280483"/>
    <lineage>
        <taxon>Bacteria</taxon>
        <taxon>Pseudomonadati</taxon>
        <taxon>Pseudomonadota</taxon>
        <taxon>Gammaproteobacteria</taxon>
        <taxon>Alteromonadales</taxon>
        <taxon>Colwelliaceae</taxon>
        <taxon>Thalassotalea</taxon>
    </lineage>
</organism>
<dbReference type="NCBIfam" id="TIGR02595">
    <property type="entry name" value="PEP_CTERM"/>
    <property type="match status" value="1"/>
</dbReference>
<dbReference type="Proteomes" id="UP001157134">
    <property type="component" value="Unassembled WGS sequence"/>
</dbReference>
<dbReference type="RefSeq" id="WP_284295477.1">
    <property type="nucleotide sequence ID" value="NZ_BSSV01000001.1"/>
</dbReference>
<evidence type="ECO:0000256" key="1">
    <source>
        <dbReference type="SAM" id="SignalP"/>
    </source>
</evidence>
<sequence length="205" mass="22805">MKKFILAIVACFSMSANAGLIEESNYVIDTDQGLDWLRWDETNNRSYNDVLSNLGAGGDFEGWQFATADQAELFLGGLGLTNYSSATQVTTSDIFQELARLMGVEMTPTQSWIYGMVETSGTKARTYSQYDYSWKAAPEYKIFNLNKTYSAGFLGSFLVRDTSYVPPGTPLVQPINLPVQVTEPATLMLLVLTLGGLLTFRKRRQ</sequence>
<keyword evidence="3" id="KW-1185">Reference proteome</keyword>
<evidence type="ECO:0000313" key="3">
    <source>
        <dbReference type="Proteomes" id="UP001157134"/>
    </source>
</evidence>
<dbReference type="InterPro" id="IPR013424">
    <property type="entry name" value="Ice-binding_C"/>
</dbReference>
<accession>A0ABQ6H9I1</accession>
<name>A0ABQ6H9I1_9GAMM</name>
<gene>
    <name evidence="2" type="ORF">tloyanaT_01820</name>
</gene>
<keyword evidence="1" id="KW-0732">Signal</keyword>
<protein>
    <recommendedName>
        <fullName evidence="4">PEP-CTERM sorting domain-containing protein</fullName>
    </recommendedName>
</protein>
<dbReference type="EMBL" id="BSSV01000001">
    <property type="protein sequence ID" value="GLX83930.1"/>
    <property type="molecule type" value="Genomic_DNA"/>
</dbReference>
<feature type="signal peptide" evidence="1">
    <location>
        <begin position="1"/>
        <end position="18"/>
    </location>
</feature>
<reference evidence="2 3" key="1">
    <citation type="submission" date="2023-03" db="EMBL/GenBank/DDBJ databases">
        <title>Thalassotalea loyana LMG 22536T draft genome sequence.</title>
        <authorList>
            <person name="Sawabe T."/>
        </authorList>
    </citation>
    <scope>NUCLEOTIDE SEQUENCE [LARGE SCALE GENOMIC DNA]</scope>
    <source>
        <strain evidence="2 3">LMG 22536</strain>
    </source>
</reference>
<proteinExistence type="predicted"/>
<comment type="caution">
    <text evidence="2">The sequence shown here is derived from an EMBL/GenBank/DDBJ whole genome shotgun (WGS) entry which is preliminary data.</text>
</comment>
<feature type="chain" id="PRO_5046339217" description="PEP-CTERM sorting domain-containing protein" evidence="1">
    <location>
        <begin position="19"/>
        <end position="205"/>
    </location>
</feature>
<evidence type="ECO:0008006" key="4">
    <source>
        <dbReference type="Google" id="ProtNLM"/>
    </source>
</evidence>
<evidence type="ECO:0000313" key="2">
    <source>
        <dbReference type="EMBL" id="GLX83930.1"/>
    </source>
</evidence>